<dbReference type="PANTHER" id="PTHR43156">
    <property type="entry name" value="STAGE II SPORULATION PROTEIN E-RELATED"/>
    <property type="match status" value="1"/>
</dbReference>
<keyword evidence="1" id="KW-0378">Hydrolase</keyword>
<dbReference type="InterPro" id="IPR052016">
    <property type="entry name" value="Bact_Sigma-Reg"/>
</dbReference>
<keyword evidence="3" id="KW-1133">Transmembrane helix</keyword>
<evidence type="ECO:0000313" key="5">
    <source>
        <dbReference type="EMBL" id="MBC3889029.1"/>
    </source>
</evidence>
<dbReference type="RefSeq" id="WP_148568291.1">
    <property type="nucleotide sequence ID" value="NZ_RXYA01000016.1"/>
</dbReference>
<feature type="transmembrane region" description="Helical" evidence="3">
    <location>
        <begin position="178"/>
        <end position="196"/>
    </location>
</feature>
<reference evidence="5" key="2">
    <citation type="submission" date="2020-10" db="EMBL/GenBank/DDBJ databases">
        <title>Comparative genomics of the Acetobacterium genus.</title>
        <authorList>
            <person name="Marshall C."/>
            <person name="May H."/>
            <person name="Norman S."/>
        </authorList>
    </citation>
    <scope>NUCLEOTIDE SEQUENCE</scope>
    <source>
        <strain evidence="5">DER-2019</strain>
    </source>
</reference>
<comment type="caution">
    <text evidence="5">The sequence shown here is derived from an EMBL/GenBank/DDBJ whole genome shotgun (WGS) entry which is preliminary data.</text>
</comment>
<dbReference type="SMART" id="SM00331">
    <property type="entry name" value="PP2C_SIG"/>
    <property type="match status" value="1"/>
</dbReference>
<dbReference type="Pfam" id="PF07228">
    <property type="entry name" value="SpoIIE"/>
    <property type="match status" value="1"/>
</dbReference>
<accession>A0A923HYN6</accession>
<evidence type="ECO:0000256" key="3">
    <source>
        <dbReference type="SAM" id="Phobius"/>
    </source>
</evidence>
<evidence type="ECO:0000313" key="6">
    <source>
        <dbReference type="Proteomes" id="UP000616595"/>
    </source>
</evidence>
<feature type="coiled-coil region" evidence="2">
    <location>
        <begin position="196"/>
        <end position="223"/>
    </location>
</feature>
<dbReference type="PANTHER" id="PTHR43156:SF2">
    <property type="entry name" value="STAGE II SPORULATION PROTEIN E"/>
    <property type="match status" value="1"/>
</dbReference>
<dbReference type="AlphaFoldDB" id="A0A923HYN6"/>
<evidence type="ECO:0000256" key="2">
    <source>
        <dbReference type="SAM" id="Coils"/>
    </source>
</evidence>
<feature type="transmembrane region" description="Helical" evidence="3">
    <location>
        <begin position="127"/>
        <end position="148"/>
    </location>
</feature>
<feature type="domain" description="PPM-type phosphatase" evidence="4">
    <location>
        <begin position="241"/>
        <end position="458"/>
    </location>
</feature>
<proteinExistence type="predicted"/>
<evidence type="ECO:0000259" key="4">
    <source>
        <dbReference type="SMART" id="SM00331"/>
    </source>
</evidence>
<dbReference type="SUPFAM" id="SSF81606">
    <property type="entry name" value="PP2C-like"/>
    <property type="match status" value="1"/>
</dbReference>
<sequence length="461" mass="51272">MTKNDVAMNNEIFIENEDKANQYAAKCLIFVAAIVGMVWILNAIDFFIIPKILMNIAMPISIALLLLPTLLNKVIGGHKWYLKYLIMSCTILGITILSMMMTLHTVLAWLCPLLISCHYYSRKFTGWTLAGSVIFMTIAIFGGLYVGLWDSDMMLSMDVGQERIITASILIRTLKFYYLPRVFTLVALSPICFTLANRTRNLLKKQEQDNEEKQRVSAELNVATQIQVSMLPSIFPAYADRAEFDIYATMQPAKEVGGDFYDFFSIDDDHLAVVIADVSGKGVPAALFMVIAKTLIKNHMQAGMTPAEVFVLVNNQLCENNEVGMFVTAWMGVLEISSHHFISVNAGHNPPLLKKANGSFEYLNLNSGFVLGGMENTKYQQAAMQLTNGDELVLYTDGVTEATNVNNDLYGEQRLRSVLNDSIGLTPDALLSMIKKDIDNFVNGAPQFDDITMVALKISEG</sequence>
<keyword evidence="2" id="KW-0175">Coiled coil</keyword>
<protein>
    <submittedName>
        <fullName evidence="5">SpoIIE family protein phosphatase</fullName>
    </submittedName>
</protein>
<keyword evidence="3" id="KW-0472">Membrane</keyword>
<keyword evidence="3" id="KW-0812">Transmembrane</keyword>
<dbReference type="OrthoDB" id="9763484at2"/>
<dbReference type="InterPro" id="IPR001932">
    <property type="entry name" value="PPM-type_phosphatase-like_dom"/>
</dbReference>
<gene>
    <name evidence="5" type="ORF">GH810_11960</name>
</gene>
<feature type="transmembrane region" description="Helical" evidence="3">
    <location>
        <begin position="53"/>
        <end position="71"/>
    </location>
</feature>
<keyword evidence="6" id="KW-1185">Reference proteome</keyword>
<dbReference type="Proteomes" id="UP000616595">
    <property type="component" value="Unassembled WGS sequence"/>
</dbReference>
<reference evidence="5" key="1">
    <citation type="submission" date="2019-10" db="EMBL/GenBank/DDBJ databases">
        <authorList>
            <person name="Ross D.E."/>
            <person name="Gulliver D."/>
        </authorList>
    </citation>
    <scope>NUCLEOTIDE SEQUENCE</scope>
    <source>
        <strain evidence="5">DER-2019</strain>
    </source>
</reference>
<dbReference type="GO" id="GO:0016791">
    <property type="term" value="F:phosphatase activity"/>
    <property type="evidence" value="ECO:0007669"/>
    <property type="project" value="TreeGrafter"/>
</dbReference>
<name>A0A923HYN6_9FIRM</name>
<dbReference type="Gene3D" id="3.60.40.10">
    <property type="entry name" value="PPM-type phosphatase domain"/>
    <property type="match status" value="1"/>
</dbReference>
<dbReference type="InterPro" id="IPR036457">
    <property type="entry name" value="PPM-type-like_dom_sf"/>
</dbReference>
<feature type="transmembrane region" description="Helical" evidence="3">
    <location>
        <begin position="91"/>
        <end position="115"/>
    </location>
</feature>
<evidence type="ECO:0000256" key="1">
    <source>
        <dbReference type="ARBA" id="ARBA00022801"/>
    </source>
</evidence>
<dbReference type="EMBL" id="WJBD01000014">
    <property type="protein sequence ID" value="MBC3889029.1"/>
    <property type="molecule type" value="Genomic_DNA"/>
</dbReference>
<feature type="transmembrane region" description="Helical" evidence="3">
    <location>
        <begin position="23"/>
        <end position="41"/>
    </location>
</feature>
<organism evidence="5 6">
    <name type="scientific">Acetobacterium paludosum</name>
    <dbReference type="NCBI Taxonomy" id="52693"/>
    <lineage>
        <taxon>Bacteria</taxon>
        <taxon>Bacillati</taxon>
        <taxon>Bacillota</taxon>
        <taxon>Clostridia</taxon>
        <taxon>Eubacteriales</taxon>
        <taxon>Eubacteriaceae</taxon>
        <taxon>Acetobacterium</taxon>
    </lineage>
</organism>